<dbReference type="GO" id="GO:0016757">
    <property type="term" value="F:glycosyltransferase activity"/>
    <property type="evidence" value="ECO:0007669"/>
    <property type="project" value="UniProtKB-KW"/>
</dbReference>
<dbReference type="InterPro" id="IPR001296">
    <property type="entry name" value="Glyco_trans_1"/>
</dbReference>
<proteinExistence type="predicted"/>
<dbReference type="SUPFAM" id="SSF53756">
    <property type="entry name" value="UDP-Glycosyltransferase/glycogen phosphorylase"/>
    <property type="match status" value="1"/>
</dbReference>
<gene>
    <name evidence="3" type="ORF">QJ048_08990</name>
</gene>
<dbReference type="Pfam" id="PF00534">
    <property type="entry name" value="Glycos_transf_1"/>
    <property type="match status" value="1"/>
</dbReference>
<name>A0ABT6RBT1_9BACT</name>
<accession>A0ABT6RBT1</accession>
<keyword evidence="1 3" id="KW-0808">Transferase</keyword>
<comment type="caution">
    <text evidence="3">The sequence shown here is derived from an EMBL/GenBank/DDBJ whole genome shotgun (WGS) entry which is preliminary data.</text>
</comment>
<dbReference type="RefSeq" id="WP_282334008.1">
    <property type="nucleotide sequence ID" value="NZ_JASBRG010000005.1"/>
</dbReference>
<evidence type="ECO:0000256" key="1">
    <source>
        <dbReference type="ARBA" id="ARBA00022679"/>
    </source>
</evidence>
<evidence type="ECO:0000313" key="3">
    <source>
        <dbReference type="EMBL" id="MDI3319906.1"/>
    </source>
</evidence>
<protein>
    <submittedName>
        <fullName evidence="3">Glycosyltransferase</fullName>
        <ecNumber evidence="3">2.4.-.-</ecNumber>
    </submittedName>
</protein>
<dbReference type="Proteomes" id="UP001226434">
    <property type="component" value="Unassembled WGS sequence"/>
</dbReference>
<dbReference type="Gene3D" id="3.40.50.2000">
    <property type="entry name" value="Glycogen Phosphorylase B"/>
    <property type="match status" value="2"/>
</dbReference>
<feature type="domain" description="Glycosyl transferase family 1" evidence="2">
    <location>
        <begin position="181"/>
        <end position="342"/>
    </location>
</feature>
<evidence type="ECO:0000313" key="4">
    <source>
        <dbReference type="Proteomes" id="UP001226434"/>
    </source>
</evidence>
<dbReference type="EC" id="2.4.-.-" evidence="3"/>
<evidence type="ECO:0000259" key="2">
    <source>
        <dbReference type="Pfam" id="PF00534"/>
    </source>
</evidence>
<sequence>MKKRILFLIGDDPNYDQRMQKTCASLASNNYDVLLVGIARSKNVKPLLSQPFEQRRFRVFSKKGFWLFAEINFRLFFNLLFTRCDAICCIDLDTIMPGYFLSILKRKKMAHDAHELFCEMPSIALRPRIHKFWKRIEKTFLPKFKNGYTVNESLAKEYNTMYGLSYQVIMNAAVLNKNDDVQEVKDKKLLLYQGAIQTGRGIEYLIQAMKYIDAQLVICGRGDFFEAAKQLTTELGLKEKIDFKGYVFPEDLKMITRRAYIGLNMLLAEGKSYYLSLSNRTFDYMHALTPQIAMELPEYAHINSEYEVALLIKELSVENIVSAIRLLMQDEALYRRLQQNCKRARLQYNWQYEEKKLLSFYNNLFKAD</sequence>
<dbReference type="PANTHER" id="PTHR46401:SF2">
    <property type="entry name" value="GLYCOSYLTRANSFERASE WBBK-RELATED"/>
    <property type="match status" value="1"/>
</dbReference>
<reference evidence="3 4" key="1">
    <citation type="submission" date="2023-05" db="EMBL/GenBank/DDBJ databases">
        <title>Genome sequence of Pinibacter sp. MAH-24.</title>
        <authorList>
            <person name="Huq M.A."/>
        </authorList>
    </citation>
    <scope>NUCLEOTIDE SEQUENCE [LARGE SCALE GENOMIC DNA]</scope>
    <source>
        <strain evidence="3 4">MAH-24</strain>
    </source>
</reference>
<organism evidence="3 4">
    <name type="scientific">Pinibacter soli</name>
    <dbReference type="NCBI Taxonomy" id="3044211"/>
    <lineage>
        <taxon>Bacteria</taxon>
        <taxon>Pseudomonadati</taxon>
        <taxon>Bacteroidota</taxon>
        <taxon>Chitinophagia</taxon>
        <taxon>Chitinophagales</taxon>
        <taxon>Chitinophagaceae</taxon>
        <taxon>Pinibacter</taxon>
    </lineage>
</organism>
<keyword evidence="3" id="KW-0328">Glycosyltransferase</keyword>
<dbReference type="EMBL" id="JASBRG010000005">
    <property type="protein sequence ID" value="MDI3319906.1"/>
    <property type="molecule type" value="Genomic_DNA"/>
</dbReference>
<keyword evidence="4" id="KW-1185">Reference proteome</keyword>
<dbReference type="PANTHER" id="PTHR46401">
    <property type="entry name" value="GLYCOSYLTRANSFERASE WBBK-RELATED"/>
    <property type="match status" value="1"/>
</dbReference>